<sequence length="447" mass="50216">MFKRKWSTSALAMTMAASLALVGCGGSEETSSNTKEKAAPKSDEPVTITFWDENAGPERTPLWEEVIKQFEEKNPNIDVEYVGIPNKSAKSKYDAAIAADDLPDVGSVQTTWLPEFSIREALLPLDEYFEKSDINGKINPSAIEFNKKITQDNKLYGIPYAQNLDTIWIRTDWFEEAGVEEPDTFDEFFTAIEKMTDKANNRYGYTIRGGAGGSFQLQRLMFAYSGLDYFNEDGKPNINAPEHVEFVEKYLSYYEDYTPKSDITNGYKEMIAGFDTGVVAMVHHNVGSYGEHKKSLPEGSFKTIPLPKTADGKYVAEGGNAVNVAVFKSAENPDAAWKFVEFINSAEAQSTWNESTGQIPTNSDVLSDEWVQNAQHIKVAFEVYENPETKLYEPPFYLPDYRSILDSIVDPGIQSVMSGKMTTQEFLDEWAKAIEDSKAKYDETFKK</sequence>
<evidence type="ECO:0000256" key="2">
    <source>
        <dbReference type="ARBA" id="ARBA00022729"/>
    </source>
</evidence>
<evidence type="ECO:0000256" key="1">
    <source>
        <dbReference type="ARBA" id="ARBA00022475"/>
    </source>
</evidence>
<dbReference type="Pfam" id="PF01547">
    <property type="entry name" value="SBP_bac_1"/>
    <property type="match status" value="1"/>
</dbReference>
<feature type="chain" id="PRO_5039562274" evidence="7">
    <location>
        <begin position="21"/>
        <end position="447"/>
    </location>
</feature>
<feature type="signal peptide" evidence="7">
    <location>
        <begin position="1"/>
        <end position="20"/>
    </location>
</feature>
<proteinExistence type="predicted"/>
<dbReference type="CDD" id="cd13585">
    <property type="entry name" value="PBP2_TMBP_like"/>
    <property type="match status" value="1"/>
</dbReference>
<dbReference type="RefSeq" id="WP_046526091.1">
    <property type="nucleotide sequence ID" value="NZ_LAYY01000100.1"/>
</dbReference>
<dbReference type="InterPro" id="IPR006059">
    <property type="entry name" value="SBP"/>
</dbReference>
<feature type="compositionally biased region" description="Basic and acidic residues" evidence="6">
    <location>
        <begin position="34"/>
        <end position="43"/>
    </location>
</feature>
<dbReference type="SUPFAM" id="SSF53850">
    <property type="entry name" value="Periplasmic binding protein-like II"/>
    <property type="match status" value="1"/>
</dbReference>
<evidence type="ECO:0000313" key="9">
    <source>
        <dbReference type="Proteomes" id="UP000034166"/>
    </source>
</evidence>
<organism evidence="8 9">
    <name type="scientific">Mesobacillus campisalis</name>
    <dbReference type="NCBI Taxonomy" id="1408103"/>
    <lineage>
        <taxon>Bacteria</taxon>
        <taxon>Bacillati</taxon>
        <taxon>Bacillota</taxon>
        <taxon>Bacilli</taxon>
        <taxon>Bacillales</taxon>
        <taxon>Bacillaceae</taxon>
        <taxon>Mesobacillus</taxon>
    </lineage>
</organism>
<evidence type="ECO:0000256" key="6">
    <source>
        <dbReference type="SAM" id="MobiDB-lite"/>
    </source>
</evidence>
<dbReference type="AlphaFoldDB" id="A0A0M2SH31"/>
<dbReference type="PATRIC" id="fig|1408103.3.peg.5087"/>
<dbReference type="InterPro" id="IPR050490">
    <property type="entry name" value="Bact_solute-bd_prot1"/>
</dbReference>
<evidence type="ECO:0000313" key="8">
    <source>
        <dbReference type="EMBL" id="KKK33603.1"/>
    </source>
</evidence>
<dbReference type="PANTHER" id="PTHR43649:SF33">
    <property type="entry name" value="POLYGALACTURONAN_RHAMNOGALACTURONAN-BINDING PROTEIN YTCQ"/>
    <property type="match status" value="1"/>
</dbReference>
<keyword evidence="4" id="KW-0564">Palmitate</keyword>
<keyword evidence="3" id="KW-0472">Membrane</keyword>
<name>A0A0M2SH31_9BACI</name>
<feature type="region of interest" description="Disordered" evidence="6">
    <location>
        <begin position="24"/>
        <end position="43"/>
    </location>
</feature>
<dbReference type="Gene3D" id="3.40.190.10">
    <property type="entry name" value="Periplasmic binding protein-like II"/>
    <property type="match status" value="1"/>
</dbReference>
<evidence type="ECO:0000256" key="3">
    <source>
        <dbReference type="ARBA" id="ARBA00023136"/>
    </source>
</evidence>
<dbReference type="PANTHER" id="PTHR43649">
    <property type="entry name" value="ARABINOSE-BINDING PROTEIN-RELATED"/>
    <property type="match status" value="1"/>
</dbReference>
<accession>A0A0M2SH31</accession>
<keyword evidence="5" id="KW-0449">Lipoprotein</keyword>
<comment type="caution">
    <text evidence="8">The sequence shown here is derived from an EMBL/GenBank/DDBJ whole genome shotgun (WGS) entry which is preliminary data.</text>
</comment>
<keyword evidence="2 7" id="KW-0732">Signal</keyword>
<evidence type="ECO:0000256" key="7">
    <source>
        <dbReference type="SAM" id="SignalP"/>
    </source>
</evidence>
<protein>
    <submittedName>
        <fullName evidence="8">ABC transporter substrate-binding protein</fullName>
    </submittedName>
</protein>
<keyword evidence="9" id="KW-1185">Reference proteome</keyword>
<keyword evidence="1" id="KW-1003">Cell membrane</keyword>
<dbReference type="OrthoDB" id="9808332at2"/>
<gene>
    <name evidence="8" type="ORF">WQ57_23595</name>
</gene>
<dbReference type="Proteomes" id="UP000034166">
    <property type="component" value="Unassembled WGS sequence"/>
</dbReference>
<evidence type="ECO:0000256" key="4">
    <source>
        <dbReference type="ARBA" id="ARBA00023139"/>
    </source>
</evidence>
<dbReference type="PROSITE" id="PS51257">
    <property type="entry name" value="PROKAR_LIPOPROTEIN"/>
    <property type="match status" value="1"/>
</dbReference>
<evidence type="ECO:0000256" key="5">
    <source>
        <dbReference type="ARBA" id="ARBA00023288"/>
    </source>
</evidence>
<reference evidence="8 9" key="1">
    <citation type="submission" date="2015-04" db="EMBL/GenBank/DDBJ databases">
        <title>Taxonomic description and genome sequence of Bacillus campisalis sp. nov., a novel member of the genus Bacillus isolated from solar saltern.</title>
        <authorList>
            <person name="Mathan Kumar R."/>
            <person name="Kaur G."/>
            <person name="Kumar A."/>
            <person name="Singh N.K."/>
            <person name="Kaur N."/>
            <person name="Kumar N."/>
            <person name="Mayilraj S."/>
        </authorList>
    </citation>
    <scope>NUCLEOTIDE SEQUENCE [LARGE SCALE GENOMIC DNA]</scope>
    <source>
        <strain evidence="8 9">SA2-6</strain>
    </source>
</reference>
<dbReference type="EMBL" id="LAYY01000100">
    <property type="protein sequence ID" value="KKK33603.1"/>
    <property type="molecule type" value="Genomic_DNA"/>
</dbReference>